<organism evidence="3 4">
    <name type="scientific">Allomyces macrogynus (strain ATCC 38327)</name>
    <name type="common">Allomyces javanicus var. macrogynus</name>
    <dbReference type="NCBI Taxonomy" id="578462"/>
    <lineage>
        <taxon>Eukaryota</taxon>
        <taxon>Fungi</taxon>
        <taxon>Fungi incertae sedis</taxon>
        <taxon>Blastocladiomycota</taxon>
        <taxon>Blastocladiomycetes</taxon>
        <taxon>Blastocladiales</taxon>
        <taxon>Blastocladiaceae</taxon>
        <taxon>Allomyces</taxon>
    </lineage>
</organism>
<sequence length="295" mass="31027">MSSTRAAGSRARDDNDNDSLPPLVGVSDSDANDGHASDADSLPPLVDADHRDGSAGSNEDYDDEDGEPELEPWCTCGECYVGGEDHEYTDEEDDEEDDDDYTDEDDEDDEHDHDWLCDHHYEQVTGRQRNGSSSNSNGASASSSNRPSASGSSAGAGSSSSTPAPATSDPSFPSKPMKLGVKFLRPQGSEEVFDLTLPGNVTIMALRAAVAEKIKIEPALARLIFRGRVLQDGKAAHEYGLEDNMTLHLVTKPPPESAASGSSNGNPPNSLNSRTASATANGGRASSSNGAGNVR</sequence>
<dbReference type="GO" id="GO:0071818">
    <property type="term" value="C:BAT3 complex"/>
    <property type="evidence" value="ECO:0007669"/>
    <property type="project" value="TreeGrafter"/>
</dbReference>
<dbReference type="GO" id="GO:0031593">
    <property type="term" value="F:polyubiquitin modification-dependent protein binding"/>
    <property type="evidence" value="ECO:0007669"/>
    <property type="project" value="TreeGrafter"/>
</dbReference>
<dbReference type="PANTHER" id="PTHR15204:SF0">
    <property type="entry name" value="LARGE PROLINE-RICH PROTEIN BAG6"/>
    <property type="match status" value="1"/>
</dbReference>
<feature type="compositionally biased region" description="Acidic residues" evidence="1">
    <location>
        <begin position="59"/>
        <end position="70"/>
    </location>
</feature>
<evidence type="ECO:0000256" key="1">
    <source>
        <dbReference type="SAM" id="MobiDB-lite"/>
    </source>
</evidence>
<reference evidence="4" key="2">
    <citation type="submission" date="2009-11" db="EMBL/GenBank/DDBJ databases">
        <title>The Genome Sequence of Allomyces macrogynus strain ATCC 38327.</title>
        <authorList>
            <consortium name="The Broad Institute Genome Sequencing Platform"/>
            <person name="Russ C."/>
            <person name="Cuomo C."/>
            <person name="Shea T."/>
            <person name="Young S.K."/>
            <person name="Zeng Q."/>
            <person name="Koehrsen M."/>
            <person name="Haas B."/>
            <person name="Borodovsky M."/>
            <person name="Guigo R."/>
            <person name="Alvarado L."/>
            <person name="Berlin A."/>
            <person name="Borenstein D."/>
            <person name="Chen Z."/>
            <person name="Engels R."/>
            <person name="Freedman E."/>
            <person name="Gellesch M."/>
            <person name="Goldberg J."/>
            <person name="Griggs A."/>
            <person name="Gujja S."/>
            <person name="Heiman D."/>
            <person name="Hepburn T."/>
            <person name="Howarth C."/>
            <person name="Jen D."/>
            <person name="Larson L."/>
            <person name="Lewis B."/>
            <person name="Mehta T."/>
            <person name="Park D."/>
            <person name="Pearson M."/>
            <person name="Roberts A."/>
            <person name="Saif S."/>
            <person name="Shenoy N."/>
            <person name="Sisk P."/>
            <person name="Stolte C."/>
            <person name="Sykes S."/>
            <person name="Walk T."/>
            <person name="White J."/>
            <person name="Yandava C."/>
            <person name="Burger G."/>
            <person name="Gray M.W."/>
            <person name="Holland P.W.H."/>
            <person name="King N."/>
            <person name="Lang F.B.F."/>
            <person name="Roger A.J."/>
            <person name="Ruiz-Trillo I."/>
            <person name="Lander E."/>
            <person name="Nusbaum C."/>
        </authorList>
    </citation>
    <scope>NUCLEOTIDE SEQUENCE [LARGE SCALE GENOMIC DNA]</scope>
    <source>
        <strain evidence="4">ATCC 38327</strain>
    </source>
</reference>
<dbReference type="STRING" id="578462.A0A0L0SC00"/>
<feature type="compositionally biased region" description="Low complexity" evidence="1">
    <location>
        <begin position="130"/>
        <end position="173"/>
    </location>
</feature>
<dbReference type="CDD" id="cd17039">
    <property type="entry name" value="Ubl_ubiquitin_like"/>
    <property type="match status" value="1"/>
</dbReference>
<dbReference type="Pfam" id="PF00240">
    <property type="entry name" value="ubiquitin"/>
    <property type="match status" value="1"/>
</dbReference>
<feature type="compositionally biased region" description="Acidic residues" evidence="1">
    <location>
        <begin position="87"/>
        <end position="111"/>
    </location>
</feature>
<dbReference type="VEuPathDB" id="FungiDB:AMAG_05395"/>
<dbReference type="SUPFAM" id="SSF54236">
    <property type="entry name" value="Ubiquitin-like"/>
    <property type="match status" value="1"/>
</dbReference>
<dbReference type="PROSITE" id="PS50053">
    <property type="entry name" value="UBIQUITIN_2"/>
    <property type="match status" value="1"/>
</dbReference>
<evidence type="ECO:0000313" key="4">
    <source>
        <dbReference type="Proteomes" id="UP000054350"/>
    </source>
</evidence>
<dbReference type="EMBL" id="GG745335">
    <property type="protein sequence ID" value="KNE59949.1"/>
    <property type="molecule type" value="Genomic_DNA"/>
</dbReference>
<reference evidence="3 4" key="1">
    <citation type="submission" date="2009-11" db="EMBL/GenBank/DDBJ databases">
        <title>Annotation of Allomyces macrogynus ATCC 38327.</title>
        <authorList>
            <consortium name="The Broad Institute Genome Sequencing Platform"/>
            <person name="Russ C."/>
            <person name="Cuomo C."/>
            <person name="Burger G."/>
            <person name="Gray M.W."/>
            <person name="Holland P.W.H."/>
            <person name="King N."/>
            <person name="Lang F.B.F."/>
            <person name="Roger A.J."/>
            <person name="Ruiz-Trillo I."/>
            <person name="Young S.K."/>
            <person name="Zeng Q."/>
            <person name="Gargeya S."/>
            <person name="Fitzgerald M."/>
            <person name="Haas B."/>
            <person name="Abouelleil A."/>
            <person name="Alvarado L."/>
            <person name="Arachchi H.M."/>
            <person name="Berlin A."/>
            <person name="Chapman S.B."/>
            <person name="Gearin G."/>
            <person name="Goldberg J."/>
            <person name="Griggs A."/>
            <person name="Gujja S."/>
            <person name="Hansen M."/>
            <person name="Heiman D."/>
            <person name="Howarth C."/>
            <person name="Larimer J."/>
            <person name="Lui A."/>
            <person name="MacDonald P.J.P."/>
            <person name="McCowen C."/>
            <person name="Montmayeur A."/>
            <person name="Murphy C."/>
            <person name="Neiman D."/>
            <person name="Pearson M."/>
            <person name="Priest M."/>
            <person name="Roberts A."/>
            <person name="Saif S."/>
            <person name="Shea T."/>
            <person name="Sisk P."/>
            <person name="Stolte C."/>
            <person name="Sykes S."/>
            <person name="Wortman J."/>
            <person name="Nusbaum C."/>
            <person name="Birren B."/>
        </authorList>
    </citation>
    <scope>NUCLEOTIDE SEQUENCE [LARGE SCALE GENOMIC DNA]</scope>
    <source>
        <strain evidence="3 4">ATCC 38327</strain>
    </source>
</reference>
<feature type="region of interest" description="Disordered" evidence="1">
    <location>
        <begin position="1"/>
        <end position="173"/>
    </location>
</feature>
<dbReference type="InterPro" id="IPR000626">
    <property type="entry name" value="Ubiquitin-like_dom"/>
</dbReference>
<feature type="region of interest" description="Disordered" evidence="1">
    <location>
        <begin position="249"/>
        <end position="295"/>
    </location>
</feature>
<feature type="compositionally biased region" description="Low complexity" evidence="1">
    <location>
        <begin position="257"/>
        <end position="295"/>
    </location>
</feature>
<feature type="domain" description="Ubiquitin-like" evidence="2">
    <location>
        <begin position="177"/>
        <end position="252"/>
    </location>
</feature>
<dbReference type="SMART" id="SM00213">
    <property type="entry name" value="UBQ"/>
    <property type="match status" value="1"/>
</dbReference>
<accession>A0A0L0SC00</accession>
<dbReference type="OrthoDB" id="267397at2759"/>
<name>A0A0L0SC00_ALLM3</name>
<feature type="compositionally biased region" description="Basic and acidic residues" evidence="1">
    <location>
        <begin position="112"/>
        <end position="122"/>
    </location>
</feature>
<protein>
    <recommendedName>
        <fullName evidence="2">Ubiquitin-like domain-containing protein</fullName>
    </recommendedName>
</protein>
<proteinExistence type="predicted"/>
<dbReference type="Proteomes" id="UP000054350">
    <property type="component" value="Unassembled WGS sequence"/>
</dbReference>
<dbReference type="GO" id="GO:0051787">
    <property type="term" value="F:misfolded protein binding"/>
    <property type="evidence" value="ECO:0007669"/>
    <property type="project" value="TreeGrafter"/>
</dbReference>
<dbReference type="InterPro" id="IPR029071">
    <property type="entry name" value="Ubiquitin-like_domsf"/>
</dbReference>
<evidence type="ECO:0000313" key="3">
    <source>
        <dbReference type="EMBL" id="KNE59949.1"/>
    </source>
</evidence>
<evidence type="ECO:0000259" key="2">
    <source>
        <dbReference type="PROSITE" id="PS50053"/>
    </source>
</evidence>
<dbReference type="AlphaFoldDB" id="A0A0L0SC00"/>
<gene>
    <name evidence="3" type="ORF">AMAG_05395</name>
</gene>
<dbReference type="Gene3D" id="3.10.20.90">
    <property type="entry name" value="Phosphatidylinositol 3-kinase Catalytic Subunit, Chain A, domain 1"/>
    <property type="match status" value="1"/>
</dbReference>
<dbReference type="GO" id="GO:0036503">
    <property type="term" value="P:ERAD pathway"/>
    <property type="evidence" value="ECO:0007669"/>
    <property type="project" value="TreeGrafter"/>
</dbReference>
<dbReference type="PANTHER" id="PTHR15204">
    <property type="entry name" value="LARGE PROLINE-RICH PROTEIN BAG6"/>
    <property type="match status" value="1"/>
</dbReference>
<keyword evidence="4" id="KW-1185">Reference proteome</keyword>